<dbReference type="InterPro" id="IPR036388">
    <property type="entry name" value="WH-like_DNA-bd_sf"/>
</dbReference>
<dbReference type="Proteomes" id="UP000076268">
    <property type="component" value="Unassembled WGS sequence"/>
</dbReference>
<dbReference type="FunFam" id="1.10.10.10:FF:000001">
    <property type="entry name" value="LysR family transcriptional regulator"/>
    <property type="match status" value="1"/>
</dbReference>
<dbReference type="InterPro" id="IPR036390">
    <property type="entry name" value="WH_DNA-bd_sf"/>
</dbReference>
<keyword evidence="4" id="KW-0804">Transcription</keyword>
<dbReference type="SUPFAM" id="SSF53850">
    <property type="entry name" value="Periplasmic binding protein-like II"/>
    <property type="match status" value="1"/>
</dbReference>
<dbReference type="PRINTS" id="PR00039">
    <property type="entry name" value="HTHLYSR"/>
</dbReference>
<dbReference type="OrthoDB" id="1624015at2"/>
<evidence type="ECO:0000256" key="3">
    <source>
        <dbReference type="ARBA" id="ARBA00023125"/>
    </source>
</evidence>
<comment type="caution">
    <text evidence="6">The sequence shown here is derived from an EMBL/GenBank/DDBJ whole genome shotgun (WGS) entry which is preliminary data.</text>
</comment>
<dbReference type="Pfam" id="PF03466">
    <property type="entry name" value="LysR_substrate"/>
    <property type="match status" value="1"/>
</dbReference>
<dbReference type="SUPFAM" id="SSF46785">
    <property type="entry name" value="Winged helix' DNA-binding domain"/>
    <property type="match status" value="1"/>
</dbReference>
<dbReference type="AlphaFoldDB" id="A0A154BUY6"/>
<evidence type="ECO:0000256" key="4">
    <source>
        <dbReference type="ARBA" id="ARBA00023163"/>
    </source>
</evidence>
<accession>A0A154BUY6</accession>
<dbReference type="STRING" id="1794912.AXX12_17115"/>
<protein>
    <submittedName>
        <fullName evidence="6">LysR family transcriptional regulator</fullName>
    </submittedName>
</protein>
<dbReference type="GO" id="GO:0000976">
    <property type="term" value="F:transcription cis-regulatory region binding"/>
    <property type="evidence" value="ECO:0007669"/>
    <property type="project" value="TreeGrafter"/>
</dbReference>
<dbReference type="RefSeq" id="WP_066237576.1">
    <property type="nucleotide sequence ID" value="NZ_LSGP01000006.1"/>
</dbReference>
<dbReference type="InterPro" id="IPR000847">
    <property type="entry name" value="LysR_HTH_N"/>
</dbReference>
<dbReference type="GO" id="GO:0003700">
    <property type="term" value="F:DNA-binding transcription factor activity"/>
    <property type="evidence" value="ECO:0007669"/>
    <property type="project" value="InterPro"/>
</dbReference>
<dbReference type="EMBL" id="LSGP01000006">
    <property type="protein sequence ID" value="KYZ77786.1"/>
    <property type="molecule type" value="Genomic_DNA"/>
</dbReference>
<keyword evidence="7" id="KW-1185">Reference proteome</keyword>
<name>A0A154BUY6_ANASB</name>
<dbReference type="Gene3D" id="3.40.190.290">
    <property type="match status" value="1"/>
</dbReference>
<evidence type="ECO:0000313" key="7">
    <source>
        <dbReference type="Proteomes" id="UP000076268"/>
    </source>
</evidence>
<sequence>MTLRHLNVFLCVSDEGNMTAAADKLHIAQPSVSQTIAELEKYYNVKLFERLGRKLFLTIAGQKLMTYARHIVNLSREVEDVMREHEHNGVIRLGASVTVGTCILSDIIGEFVKCNSNVKIISSVNNTKIIEGMLLLDKVDIGLVEGKIHSPGILCEPFMDDELVFVSGVSHPLAQKGSVKLSEIDNMEFIVREEGSGTRELFESVMNSKGIPWQIYGVYNNAETIKNTVAAGLAISVMSRMAVQKEVKNRELAIVDVDGLYFKRQFSIVYHKNKYISPLLHNFIQLCMGHKNIENGRSYS</sequence>
<evidence type="ECO:0000259" key="5">
    <source>
        <dbReference type="PROSITE" id="PS50931"/>
    </source>
</evidence>
<dbReference type="Pfam" id="PF00126">
    <property type="entry name" value="HTH_1"/>
    <property type="match status" value="1"/>
</dbReference>
<keyword evidence="2" id="KW-0805">Transcription regulation</keyword>
<dbReference type="InterPro" id="IPR005119">
    <property type="entry name" value="LysR_subst-bd"/>
</dbReference>
<dbReference type="Gene3D" id="1.10.10.10">
    <property type="entry name" value="Winged helix-like DNA-binding domain superfamily/Winged helix DNA-binding domain"/>
    <property type="match status" value="1"/>
</dbReference>
<keyword evidence="3" id="KW-0238">DNA-binding</keyword>
<evidence type="ECO:0000313" key="6">
    <source>
        <dbReference type="EMBL" id="KYZ77786.1"/>
    </source>
</evidence>
<dbReference type="PROSITE" id="PS50931">
    <property type="entry name" value="HTH_LYSR"/>
    <property type="match status" value="1"/>
</dbReference>
<proteinExistence type="inferred from homology"/>
<reference evidence="6 7" key="1">
    <citation type="submission" date="2016-02" db="EMBL/GenBank/DDBJ databases">
        <title>Anaerosporomusa subterraneum gen. nov., sp. nov., a spore-forming obligate anaerobe isolated from saprolite.</title>
        <authorList>
            <person name="Choi J.K."/>
            <person name="Shah M."/>
            <person name="Yee N."/>
        </authorList>
    </citation>
    <scope>NUCLEOTIDE SEQUENCE [LARGE SCALE GENOMIC DNA]</scope>
    <source>
        <strain evidence="6 7">RU4</strain>
    </source>
</reference>
<evidence type="ECO:0000256" key="2">
    <source>
        <dbReference type="ARBA" id="ARBA00023015"/>
    </source>
</evidence>
<dbReference type="PANTHER" id="PTHR30126:SF39">
    <property type="entry name" value="HTH-TYPE TRANSCRIPTIONAL REGULATOR CYSL"/>
    <property type="match status" value="1"/>
</dbReference>
<gene>
    <name evidence="6" type="ORF">AXX12_17115</name>
</gene>
<evidence type="ECO:0000256" key="1">
    <source>
        <dbReference type="ARBA" id="ARBA00009437"/>
    </source>
</evidence>
<comment type="similarity">
    <text evidence="1">Belongs to the LysR transcriptional regulatory family.</text>
</comment>
<dbReference type="CDD" id="cd08420">
    <property type="entry name" value="PBP2_CysL_like"/>
    <property type="match status" value="1"/>
</dbReference>
<feature type="domain" description="HTH lysR-type" evidence="5">
    <location>
        <begin position="1"/>
        <end position="58"/>
    </location>
</feature>
<organism evidence="6 7">
    <name type="scientific">Anaerosporomusa subterranea</name>
    <dbReference type="NCBI Taxonomy" id="1794912"/>
    <lineage>
        <taxon>Bacteria</taxon>
        <taxon>Bacillati</taxon>
        <taxon>Bacillota</taxon>
        <taxon>Negativicutes</taxon>
        <taxon>Acetonemataceae</taxon>
        <taxon>Anaerosporomusa</taxon>
    </lineage>
</organism>
<dbReference type="PANTHER" id="PTHR30126">
    <property type="entry name" value="HTH-TYPE TRANSCRIPTIONAL REGULATOR"/>
    <property type="match status" value="1"/>
</dbReference>